<evidence type="ECO:0000313" key="3">
    <source>
        <dbReference type="EMBL" id="BAD28202.1"/>
    </source>
</evidence>
<dbReference type="EMBL" id="AP005510">
    <property type="protein sequence ID" value="BAD19775.1"/>
    <property type="molecule type" value="Genomic_DNA"/>
</dbReference>
<feature type="region of interest" description="Disordered" evidence="1">
    <location>
        <begin position="29"/>
        <end position="54"/>
    </location>
</feature>
<evidence type="ECO:0000313" key="2">
    <source>
        <dbReference type="EMBL" id="BAD19775.1"/>
    </source>
</evidence>
<accession>Q6K529</accession>
<reference evidence="2" key="2">
    <citation type="submission" date="2002-07" db="EMBL/GenBank/DDBJ databases">
        <title>Oryza sativa nipponbare(GA3) genomic DNA, chromosome 2, BAC clone:OSJNBa0009N02.</title>
        <authorList>
            <person name="Sasaki T."/>
            <person name="Matsumoto T."/>
            <person name="Katayose Y."/>
        </authorList>
    </citation>
    <scope>NUCLEOTIDE SEQUENCE</scope>
</reference>
<reference evidence="4" key="4">
    <citation type="journal article" date="2008" name="Nucleic Acids Res.">
        <title>The rice annotation project database (RAP-DB): 2008 update.</title>
        <authorList>
            <consortium name="The rice annotation project (RAP)"/>
        </authorList>
    </citation>
    <scope>GENOME REANNOTATION</scope>
    <source>
        <strain evidence="4">cv. Nipponbare</strain>
    </source>
</reference>
<organism evidence="2 4">
    <name type="scientific">Oryza sativa subsp. japonica</name>
    <name type="common">Rice</name>
    <dbReference type="NCBI Taxonomy" id="39947"/>
    <lineage>
        <taxon>Eukaryota</taxon>
        <taxon>Viridiplantae</taxon>
        <taxon>Streptophyta</taxon>
        <taxon>Embryophyta</taxon>
        <taxon>Tracheophyta</taxon>
        <taxon>Spermatophyta</taxon>
        <taxon>Magnoliopsida</taxon>
        <taxon>Liliopsida</taxon>
        <taxon>Poales</taxon>
        <taxon>Poaceae</taxon>
        <taxon>BOP clade</taxon>
        <taxon>Oryzoideae</taxon>
        <taxon>Oryzeae</taxon>
        <taxon>Oryzinae</taxon>
        <taxon>Oryza</taxon>
        <taxon>Oryza sativa</taxon>
    </lineage>
</organism>
<dbReference type="AlphaFoldDB" id="Q6K529"/>
<protein>
    <submittedName>
        <fullName evidence="2">Uncharacterized protein</fullName>
    </submittedName>
</protein>
<sequence length="271" mass="30612">MGLRDGFSNNKLLDDFGCGDLTRPEHVFRRDRNHHRHRQLGLSSSPKPQDTRRTKRCQIMSNEYAIRVIAPNLPTKTDNLSHSTGHGWTTREKVVNGQFFANVVGLITQHDCERTSGYAISWWPSYDYCLVLDQRCSDSPTTSISIKLIAGKFYSTLRKTPCLYGSTPRSTKASTTNVDKASSQTLHLLDRLRTVAGSRQGIRNEEMVYSPRYNFLTSIQILDYSKTGDLVVHSVLSWSTSEIDLDKPFRCPHEADKGSLTLSLNSPRTVT</sequence>
<proteinExistence type="predicted"/>
<reference evidence="3" key="1">
    <citation type="submission" date="2002-03" db="EMBL/GenBank/DDBJ databases">
        <title>Oryza sativa nipponbare(GA3) genomic DNA, chromosome 2, PAC clone:P0463G12.</title>
        <authorList>
            <person name="Sasaki T."/>
            <person name="Matsumoto T."/>
            <person name="Yamamoto K."/>
        </authorList>
    </citation>
    <scope>NUCLEOTIDE SEQUENCE</scope>
</reference>
<dbReference type="Proteomes" id="UP000000763">
    <property type="component" value="Chromosome 2"/>
</dbReference>
<evidence type="ECO:0000256" key="1">
    <source>
        <dbReference type="SAM" id="MobiDB-lite"/>
    </source>
</evidence>
<evidence type="ECO:0000313" key="4">
    <source>
        <dbReference type="Proteomes" id="UP000000763"/>
    </source>
</evidence>
<dbReference type="EMBL" id="AP004875">
    <property type="protein sequence ID" value="BAD28202.1"/>
    <property type="molecule type" value="Genomic_DNA"/>
</dbReference>
<reference evidence="4" key="3">
    <citation type="journal article" date="2005" name="Nature">
        <title>The map-based sequence of the rice genome.</title>
        <authorList>
            <consortium name="International rice genome sequencing project (IRGSP)"/>
            <person name="Matsumoto T."/>
            <person name="Wu J."/>
            <person name="Kanamori H."/>
            <person name="Katayose Y."/>
            <person name="Fujisawa M."/>
            <person name="Namiki N."/>
            <person name="Mizuno H."/>
            <person name="Yamamoto K."/>
            <person name="Antonio B.A."/>
            <person name="Baba T."/>
            <person name="Sakata K."/>
            <person name="Nagamura Y."/>
            <person name="Aoki H."/>
            <person name="Arikawa K."/>
            <person name="Arita K."/>
            <person name="Bito T."/>
            <person name="Chiden Y."/>
            <person name="Fujitsuka N."/>
            <person name="Fukunaka R."/>
            <person name="Hamada M."/>
            <person name="Harada C."/>
            <person name="Hayashi A."/>
            <person name="Hijishita S."/>
            <person name="Honda M."/>
            <person name="Hosokawa S."/>
            <person name="Ichikawa Y."/>
            <person name="Idonuma A."/>
            <person name="Iijima M."/>
            <person name="Ikeda M."/>
            <person name="Ikeno M."/>
            <person name="Ito K."/>
            <person name="Ito S."/>
            <person name="Ito T."/>
            <person name="Ito Y."/>
            <person name="Ito Y."/>
            <person name="Iwabuchi A."/>
            <person name="Kamiya K."/>
            <person name="Karasawa W."/>
            <person name="Kurita K."/>
            <person name="Katagiri S."/>
            <person name="Kikuta A."/>
            <person name="Kobayashi H."/>
            <person name="Kobayashi N."/>
            <person name="Machita K."/>
            <person name="Maehara T."/>
            <person name="Masukawa M."/>
            <person name="Mizubayashi T."/>
            <person name="Mukai Y."/>
            <person name="Nagasaki H."/>
            <person name="Nagata Y."/>
            <person name="Naito S."/>
            <person name="Nakashima M."/>
            <person name="Nakama Y."/>
            <person name="Nakamichi Y."/>
            <person name="Nakamura M."/>
            <person name="Meguro A."/>
            <person name="Negishi M."/>
            <person name="Ohta I."/>
            <person name="Ohta T."/>
            <person name="Okamoto M."/>
            <person name="Ono N."/>
            <person name="Saji S."/>
            <person name="Sakaguchi M."/>
            <person name="Sakai K."/>
            <person name="Shibata M."/>
            <person name="Shimokawa T."/>
            <person name="Song J."/>
            <person name="Takazaki Y."/>
            <person name="Terasawa K."/>
            <person name="Tsugane M."/>
            <person name="Tsuji K."/>
            <person name="Ueda S."/>
            <person name="Waki K."/>
            <person name="Yamagata H."/>
            <person name="Yamamoto M."/>
            <person name="Yamamoto S."/>
            <person name="Yamane H."/>
            <person name="Yoshiki S."/>
            <person name="Yoshihara R."/>
            <person name="Yukawa K."/>
            <person name="Zhong H."/>
            <person name="Yano M."/>
            <person name="Yuan Q."/>
            <person name="Ouyang S."/>
            <person name="Liu J."/>
            <person name="Jones K.M."/>
            <person name="Gansberger K."/>
            <person name="Moffat K."/>
            <person name="Hill J."/>
            <person name="Bera J."/>
            <person name="Fadrosh D."/>
            <person name="Jin S."/>
            <person name="Johri S."/>
            <person name="Kim M."/>
            <person name="Overton L."/>
            <person name="Reardon M."/>
            <person name="Tsitrin T."/>
            <person name="Vuong H."/>
            <person name="Weaver B."/>
            <person name="Ciecko A."/>
            <person name="Tallon L."/>
            <person name="Jackson J."/>
            <person name="Pai G."/>
            <person name="Aken S.V."/>
            <person name="Utterback T."/>
            <person name="Reidmuller S."/>
            <person name="Feldblyum T."/>
            <person name="Hsiao J."/>
            <person name="Zismann V."/>
            <person name="Iobst S."/>
            <person name="de Vazeille A.R."/>
            <person name="Buell C.R."/>
            <person name="Ying K."/>
            <person name="Li Y."/>
            <person name="Lu T."/>
            <person name="Huang Y."/>
            <person name="Zhao Q."/>
            <person name="Feng Q."/>
            <person name="Zhang L."/>
            <person name="Zhu J."/>
            <person name="Weng Q."/>
            <person name="Mu J."/>
            <person name="Lu Y."/>
            <person name="Fan D."/>
            <person name="Liu Y."/>
            <person name="Guan J."/>
            <person name="Zhang Y."/>
            <person name="Yu S."/>
            <person name="Liu X."/>
            <person name="Zhang Y."/>
            <person name="Hong G."/>
            <person name="Han B."/>
            <person name="Choisne N."/>
            <person name="Demange N."/>
            <person name="Orjeda G."/>
            <person name="Samain S."/>
            <person name="Cattolico L."/>
            <person name="Pelletier E."/>
            <person name="Couloux A."/>
            <person name="Segurens B."/>
            <person name="Wincker P."/>
            <person name="D'Hont A."/>
            <person name="Scarpelli C."/>
            <person name="Weissenbach J."/>
            <person name="Salanoubat M."/>
            <person name="Quetier F."/>
            <person name="Yu Y."/>
            <person name="Kim H.R."/>
            <person name="Rambo T."/>
            <person name="Currie J."/>
            <person name="Collura K."/>
            <person name="Luo M."/>
            <person name="Yang T."/>
            <person name="Ammiraju J.S.S."/>
            <person name="Engler F."/>
            <person name="Soderlund C."/>
            <person name="Wing R.A."/>
            <person name="Palmer L.E."/>
            <person name="de la Bastide M."/>
            <person name="Spiegel L."/>
            <person name="Nascimento L."/>
            <person name="Zutavern T."/>
            <person name="O'Shaughnessy A."/>
            <person name="Dike S."/>
            <person name="Dedhia N."/>
            <person name="Preston R."/>
            <person name="Balija V."/>
            <person name="McCombie W.R."/>
            <person name="Chow T."/>
            <person name="Chen H."/>
            <person name="Chung M."/>
            <person name="Chen C."/>
            <person name="Shaw J."/>
            <person name="Wu H."/>
            <person name="Hsiao K."/>
            <person name="Chao Y."/>
            <person name="Chu M."/>
            <person name="Cheng C."/>
            <person name="Hour A."/>
            <person name="Lee P."/>
            <person name="Lin S."/>
            <person name="Lin Y."/>
            <person name="Liou J."/>
            <person name="Liu S."/>
            <person name="Hsing Y."/>
            <person name="Raghuvanshi S."/>
            <person name="Mohanty A."/>
            <person name="Bharti A.K."/>
            <person name="Gaur A."/>
            <person name="Gupta V."/>
            <person name="Kumar D."/>
            <person name="Ravi V."/>
            <person name="Vij S."/>
            <person name="Kapur A."/>
            <person name="Khurana P."/>
            <person name="Khurana P."/>
            <person name="Khurana J.P."/>
            <person name="Tyagi A.K."/>
            <person name="Gaikwad K."/>
            <person name="Singh A."/>
            <person name="Dalal V."/>
            <person name="Srivastava S."/>
            <person name="Dixit A."/>
            <person name="Pal A.K."/>
            <person name="Ghazi I.A."/>
            <person name="Yadav M."/>
            <person name="Pandit A."/>
            <person name="Bhargava A."/>
            <person name="Sureshbabu K."/>
            <person name="Batra K."/>
            <person name="Sharma T.R."/>
            <person name="Mohapatra T."/>
            <person name="Singh N.K."/>
            <person name="Messing J."/>
            <person name="Nelson A.B."/>
            <person name="Fuks G."/>
            <person name="Kavchok S."/>
            <person name="Keizer G."/>
            <person name="Linton E."/>
            <person name="Llaca V."/>
            <person name="Song R."/>
            <person name="Tanyolac B."/>
            <person name="Young S."/>
            <person name="Ho-Il K."/>
            <person name="Hahn J.H."/>
            <person name="Sangsakoo G."/>
            <person name="Vanavichit A."/>
            <person name="de Mattos Luiz.A.T."/>
            <person name="Zimmer P.D."/>
            <person name="Malone G."/>
            <person name="Dellagostin O."/>
            <person name="de Oliveira A.C."/>
            <person name="Bevan M."/>
            <person name="Bancroft I."/>
            <person name="Minx P."/>
            <person name="Cordum H."/>
            <person name="Wilson R."/>
            <person name="Cheng Z."/>
            <person name="Jin W."/>
            <person name="Jiang J."/>
            <person name="Leong S.A."/>
            <person name="Iwama H."/>
            <person name="Gojobori T."/>
            <person name="Itoh T."/>
            <person name="Niimura Y."/>
            <person name="Fujii Y."/>
            <person name="Habara T."/>
            <person name="Sakai H."/>
            <person name="Sato Y."/>
            <person name="Wilson G."/>
            <person name="Kumar K."/>
            <person name="McCouch S."/>
            <person name="Juretic N."/>
            <person name="Hoen D."/>
            <person name="Wright S."/>
            <person name="Bruskiewich R."/>
            <person name="Bureau T."/>
            <person name="Miyao A."/>
            <person name="Hirochika H."/>
            <person name="Nishikawa T."/>
            <person name="Kadowaki K."/>
            <person name="Sugiura M."/>
            <person name="Burr B."/>
            <person name="Sasaki T."/>
        </authorList>
    </citation>
    <scope>NUCLEOTIDE SEQUENCE [LARGE SCALE GENOMIC DNA]</scope>
    <source>
        <strain evidence="4">cv. Nipponbare</strain>
    </source>
</reference>
<gene>
    <name evidence="2" type="ORF">OSJNBa0009N02.29</name>
    <name evidence="3" type="ORF">P0463G12.12</name>
</gene>
<name>Q6K529_ORYSJ</name>